<name>A0A409WNM7_PSICY</name>
<sequence length="264" mass="30643">MSTQHRRPLPKIQFRVLIIGRANAGKTSILQRVCDTTEGPIIYRNEDSLFGQRGEHRIEDEIVFSNHEGYVFHDSRGFESGSKDELEIVQSFIRQKSGEKRLMSRLHAIWYCIPMDNQRPELDLKHFKDICPDKNVPVIGVFTKYDQFVRNVKMELQDLGGPTQQEHLKTAEIYFQERYLCHLEDKAKFVRLEKMHKASGCCKDLIDKTAGALNEDVVTLMLISVQQNNLELSVKLAIERALAYSGHDEKYIVKECLIPFPYLW</sequence>
<gene>
    <name evidence="1" type="ORF">CVT25_001469</name>
</gene>
<dbReference type="InParanoid" id="A0A409WNM7"/>
<proteinExistence type="predicted"/>
<protein>
    <recommendedName>
        <fullName evidence="3">G domain-containing protein</fullName>
    </recommendedName>
</protein>
<dbReference type="AlphaFoldDB" id="A0A409WNM7"/>
<accession>A0A409WNM7</accession>
<evidence type="ECO:0008006" key="3">
    <source>
        <dbReference type="Google" id="ProtNLM"/>
    </source>
</evidence>
<organism evidence="1 2">
    <name type="scientific">Psilocybe cyanescens</name>
    <dbReference type="NCBI Taxonomy" id="93625"/>
    <lineage>
        <taxon>Eukaryota</taxon>
        <taxon>Fungi</taxon>
        <taxon>Dikarya</taxon>
        <taxon>Basidiomycota</taxon>
        <taxon>Agaricomycotina</taxon>
        <taxon>Agaricomycetes</taxon>
        <taxon>Agaricomycetidae</taxon>
        <taxon>Agaricales</taxon>
        <taxon>Agaricineae</taxon>
        <taxon>Strophariaceae</taxon>
        <taxon>Psilocybe</taxon>
    </lineage>
</organism>
<dbReference type="EMBL" id="NHYD01003346">
    <property type="protein sequence ID" value="PPQ80101.1"/>
    <property type="molecule type" value="Genomic_DNA"/>
</dbReference>
<keyword evidence="2" id="KW-1185">Reference proteome</keyword>
<dbReference type="SUPFAM" id="SSF52540">
    <property type="entry name" value="P-loop containing nucleoside triphosphate hydrolases"/>
    <property type="match status" value="1"/>
</dbReference>
<dbReference type="Proteomes" id="UP000283269">
    <property type="component" value="Unassembled WGS sequence"/>
</dbReference>
<evidence type="ECO:0000313" key="1">
    <source>
        <dbReference type="EMBL" id="PPQ80101.1"/>
    </source>
</evidence>
<evidence type="ECO:0000313" key="2">
    <source>
        <dbReference type="Proteomes" id="UP000283269"/>
    </source>
</evidence>
<feature type="non-terminal residue" evidence="1">
    <location>
        <position position="264"/>
    </location>
</feature>
<comment type="caution">
    <text evidence="1">The sequence shown here is derived from an EMBL/GenBank/DDBJ whole genome shotgun (WGS) entry which is preliminary data.</text>
</comment>
<dbReference type="STRING" id="93625.A0A409WNM7"/>
<dbReference type="InterPro" id="IPR027417">
    <property type="entry name" value="P-loop_NTPase"/>
</dbReference>
<reference evidence="1 2" key="1">
    <citation type="journal article" date="2018" name="Evol. Lett.">
        <title>Horizontal gene cluster transfer increased hallucinogenic mushroom diversity.</title>
        <authorList>
            <person name="Reynolds H.T."/>
            <person name="Vijayakumar V."/>
            <person name="Gluck-Thaler E."/>
            <person name="Korotkin H.B."/>
            <person name="Matheny P.B."/>
            <person name="Slot J.C."/>
        </authorList>
    </citation>
    <scope>NUCLEOTIDE SEQUENCE [LARGE SCALE GENOMIC DNA]</scope>
    <source>
        <strain evidence="1 2">2631</strain>
    </source>
</reference>
<dbReference type="OrthoDB" id="3172613at2759"/>
<dbReference type="Gene3D" id="3.40.50.300">
    <property type="entry name" value="P-loop containing nucleotide triphosphate hydrolases"/>
    <property type="match status" value="1"/>
</dbReference>
<dbReference type="CDD" id="cd00882">
    <property type="entry name" value="Ras_like_GTPase"/>
    <property type="match status" value="1"/>
</dbReference>